<evidence type="ECO:0000313" key="4">
    <source>
        <dbReference type="WBParaSite" id="BTMF_0001626801-mRNA-1"/>
    </source>
</evidence>
<feature type="transmembrane region" description="Helical" evidence="1">
    <location>
        <begin position="12"/>
        <end position="31"/>
    </location>
</feature>
<evidence type="ECO:0000313" key="2">
    <source>
        <dbReference type="EMBL" id="VDO48585.1"/>
    </source>
</evidence>
<evidence type="ECO:0000313" key="3">
    <source>
        <dbReference type="Proteomes" id="UP000280834"/>
    </source>
</evidence>
<sequence length="37" mass="4419">MLKFHIHLKSIITMKIITYIYIYLISSSLRVPLINLK</sequence>
<name>A0A0R3R8B2_9BILA</name>
<keyword evidence="1" id="KW-1133">Transmembrane helix</keyword>
<evidence type="ECO:0000256" key="1">
    <source>
        <dbReference type="SAM" id="Phobius"/>
    </source>
</evidence>
<dbReference type="Proteomes" id="UP000280834">
    <property type="component" value="Unassembled WGS sequence"/>
</dbReference>
<reference evidence="2 3" key="2">
    <citation type="submission" date="2018-11" db="EMBL/GenBank/DDBJ databases">
        <authorList>
            <consortium name="Pathogen Informatics"/>
        </authorList>
    </citation>
    <scope>NUCLEOTIDE SEQUENCE [LARGE SCALE GENOMIC DNA]</scope>
</reference>
<protein>
    <submittedName>
        <fullName evidence="2 4">Uncharacterized protein</fullName>
    </submittedName>
</protein>
<organism evidence="4">
    <name type="scientific">Brugia timori</name>
    <dbReference type="NCBI Taxonomy" id="42155"/>
    <lineage>
        <taxon>Eukaryota</taxon>
        <taxon>Metazoa</taxon>
        <taxon>Ecdysozoa</taxon>
        <taxon>Nematoda</taxon>
        <taxon>Chromadorea</taxon>
        <taxon>Rhabditida</taxon>
        <taxon>Spirurina</taxon>
        <taxon>Spiruromorpha</taxon>
        <taxon>Filarioidea</taxon>
        <taxon>Onchocercidae</taxon>
        <taxon>Brugia</taxon>
    </lineage>
</organism>
<proteinExistence type="predicted"/>
<gene>
    <name evidence="2" type="ORF">BTMF_LOCUS14248</name>
</gene>
<dbReference type="WBParaSite" id="BTMF_0001626801-mRNA-1">
    <property type="protein sequence ID" value="BTMF_0001626801-mRNA-1"/>
    <property type="gene ID" value="BTMF_0001626801"/>
</dbReference>
<keyword evidence="3" id="KW-1185">Reference proteome</keyword>
<accession>A0A0R3R8B2</accession>
<keyword evidence="1" id="KW-0472">Membrane</keyword>
<keyword evidence="1" id="KW-0812">Transmembrane</keyword>
<dbReference type="AlphaFoldDB" id="A0A0R3R8B2"/>
<dbReference type="EMBL" id="UZAG01020974">
    <property type="protein sequence ID" value="VDO48585.1"/>
    <property type="molecule type" value="Genomic_DNA"/>
</dbReference>
<reference evidence="4" key="1">
    <citation type="submission" date="2017-02" db="UniProtKB">
        <authorList>
            <consortium name="WormBaseParasite"/>
        </authorList>
    </citation>
    <scope>IDENTIFICATION</scope>
</reference>